<evidence type="ECO:0000313" key="2">
    <source>
        <dbReference type="Proteomes" id="UP000053237"/>
    </source>
</evidence>
<evidence type="ECO:0000313" key="1">
    <source>
        <dbReference type="EMBL" id="CCI42531.1"/>
    </source>
</evidence>
<dbReference type="InParanoid" id="A0A024G6N6"/>
<protein>
    <recommendedName>
        <fullName evidence="3">Zinc finger C2HC5-type domain-containing protein</fullName>
    </recommendedName>
</protein>
<name>A0A024G6N6_9STRA</name>
<accession>A0A024G6N6</accession>
<reference evidence="1 2" key="1">
    <citation type="submission" date="2012-05" db="EMBL/GenBank/DDBJ databases">
        <title>Recombination and specialization in a pathogen metapopulation.</title>
        <authorList>
            <person name="Gardiner A."/>
            <person name="Kemen E."/>
            <person name="Schultz-Larsen T."/>
            <person name="MacLean D."/>
            <person name="Van Oosterhout C."/>
            <person name="Jones J.D.G."/>
        </authorList>
    </citation>
    <scope>NUCLEOTIDE SEQUENCE [LARGE SCALE GENOMIC DNA]</scope>
    <source>
        <strain evidence="1 2">Ac Nc2</strain>
    </source>
</reference>
<gene>
    <name evidence="1" type="ORF">BN9_033150</name>
</gene>
<comment type="caution">
    <text evidence="1">The sequence shown here is derived from an EMBL/GenBank/DDBJ whole genome shotgun (WGS) entry which is preliminary data.</text>
</comment>
<organism evidence="1 2">
    <name type="scientific">Albugo candida</name>
    <dbReference type="NCBI Taxonomy" id="65357"/>
    <lineage>
        <taxon>Eukaryota</taxon>
        <taxon>Sar</taxon>
        <taxon>Stramenopiles</taxon>
        <taxon>Oomycota</taxon>
        <taxon>Peronosporomycetes</taxon>
        <taxon>Albuginales</taxon>
        <taxon>Albuginaceae</taxon>
        <taxon>Albugo</taxon>
    </lineage>
</organism>
<keyword evidence="2" id="KW-1185">Reference proteome</keyword>
<proteinExistence type="predicted"/>
<dbReference type="AlphaFoldDB" id="A0A024G6N6"/>
<dbReference type="EMBL" id="CAIX01000035">
    <property type="protein sequence ID" value="CCI42531.1"/>
    <property type="molecule type" value="Genomic_DNA"/>
</dbReference>
<evidence type="ECO:0008006" key="3">
    <source>
        <dbReference type="Google" id="ProtNLM"/>
    </source>
</evidence>
<sequence>MILSNATKKWFTSEMVSLLGFSEVGDIVEHIVSSIHTKDELDLYLSDLCGVPIARIDHISKRLFSISDLSQHARSKEPLVPPPLVANNRLKGSIKTSKKRVSNRIHSHKINCLRCGKIESNGGQRCVYCDAKLVYEKLDADTIKSIVSKLPEAPHKFESQGYKQISPPAQESLCAEIASALEKKLKKERMQFSTRSDMNSLIVTSDALSDI</sequence>
<dbReference type="OrthoDB" id="338816at2759"/>
<dbReference type="Proteomes" id="UP000053237">
    <property type="component" value="Unassembled WGS sequence"/>
</dbReference>
<dbReference type="STRING" id="65357.A0A024G6N6"/>